<dbReference type="Gene3D" id="3.30.470.20">
    <property type="entry name" value="ATP-grasp fold, B domain"/>
    <property type="match status" value="1"/>
</dbReference>
<keyword evidence="3" id="KW-1185">Reference proteome</keyword>
<dbReference type="AlphaFoldDB" id="A0AAD1XAM4"/>
<organism evidence="2 3">
    <name type="scientific">Euplotes crassus</name>
    <dbReference type="NCBI Taxonomy" id="5936"/>
    <lineage>
        <taxon>Eukaryota</taxon>
        <taxon>Sar</taxon>
        <taxon>Alveolata</taxon>
        <taxon>Ciliophora</taxon>
        <taxon>Intramacronucleata</taxon>
        <taxon>Spirotrichea</taxon>
        <taxon>Hypotrichia</taxon>
        <taxon>Euplotida</taxon>
        <taxon>Euplotidae</taxon>
        <taxon>Moneuplotes</taxon>
    </lineage>
</organism>
<dbReference type="Proteomes" id="UP001295684">
    <property type="component" value="Unassembled WGS sequence"/>
</dbReference>
<name>A0AAD1XAM4_EUPCR</name>
<dbReference type="SUPFAM" id="SSF56059">
    <property type="entry name" value="Glutathione synthetase ATP-binding domain-like"/>
    <property type="match status" value="1"/>
</dbReference>
<evidence type="ECO:0000313" key="2">
    <source>
        <dbReference type="EMBL" id="CAI2364892.1"/>
    </source>
</evidence>
<accession>A0AAD1XAM4</accession>
<feature type="region of interest" description="Disordered" evidence="1">
    <location>
        <begin position="75"/>
        <end position="102"/>
    </location>
</feature>
<dbReference type="PANTHER" id="PTHR46069:SF1">
    <property type="entry name" value="CHROMOSOME UNDETERMINED SCAFFOLD_125, WHOLE GENOME SHOTGUN SEQUENCE"/>
    <property type="match status" value="1"/>
</dbReference>
<evidence type="ECO:0000313" key="3">
    <source>
        <dbReference type="Proteomes" id="UP001295684"/>
    </source>
</evidence>
<dbReference type="Pfam" id="PF03133">
    <property type="entry name" value="TTL"/>
    <property type="match status" value="1"/>
</dbReference>
<protein>
    <submittedName>
        <fullName evidence="2">Uncharacterized protein</fullName>
    </submittedName>
</protein>
<dbReference type="InterPro" id="IPR004344">
    <property type="entry name" value="TTL/TTLL_fam"/>
</dbReference>
<sequence length="843" mass="98219">MRILIRFMYQKLRFTRKTIQKDRLCRRRFPRDIYIEGRNRKIEELILRFSTSQKEAKPGIFETYFQNHCKIREKKAPPKPTLAQKTPLKRPELPSHPSIHTNINTSFPVLKKEIEKRKLKESRSSTKSPLRTGSFSKISRLKKSEMNQDLECLNEENSRTFVINEENPTLVLNPKIKSKYEAYFSNSTSLKIGGQNNKRYNSNFSKSPHKRRPQGVSKEAILEKNTSYGDQSVLKRKLNKLELDKIDTSLVKLPRIKDQNPSRKSPYVKMESRRMKKNYESIETSKVSRFRYFSHQSQGLLSIQGISYPGGSQKAQEMSFICTTIQIVPIDQRHRSLKEEEAELLTACGCTLESRVIRSRLRIKFKYIIVKGNNSGLIREALKTRPQWMEIPNIHSMYNFKWQPFSNGINFGSLGRKAGIKQIVNHLKKHKAISNKVCLLDTLSKYFGPDLFQYVPVTMSVAVKPGDSMKSLNEALKPFLRIFEMFGEACEGVKEVWRRGGGNEGVEMWNEENQKGGDSPNQKSPDYCMPLSHFSGNNFWVFKVSDLNRGRGIHIFNTAQQLLDLVKAYGIHRVDKAKNHMNIFTHSKLQNDFIIYPNNKLIPELNTGLLMTNSKLNEQHKPGCKNQRLESIYSAKSNLRERIGRNVTSDYNFIIQKYIERPFLIHGRKFDIRVWVLVSHTGKCYFFKEGYLRTSTTKFSMDESNPDDPHVHLTNNAIQKSLKGYGKFEDGNQLSFKQFQEYLDSLERCSINFKRDCLPQIKNSIMHTLLAAREQLSDNKNRLGFEFFGFDFMLDEDFNAWLIEVNTNPCIEESSEMLKHYLRRLIDDMLKLELDPFFPRETT</sequence>
<dbReference type="PROSITE" id="PS51221">
    <property type="entry name" value="TTL"/>
    <property type="match status" value="1"/>
</dbReference>
<evidence type="ECO:0000256" key="1">
    <source>
        <dbReference type="SAM" id="MobiDB-lite"/>
    </source>
</evidence>
<proteinExistence type="predicted"/>
<feature type="compositionally biased region" description="Polar residues" evidence="1">
    <location>
        <begin position="194"/>
        <end position="206"/>
    </location>
</feature>
<dbReference type="PANTHER" id="PTHR46069">
    <property type="entry name" value="TUBULIN TYROSINE LIGASE"/>
    <property type="match status" value="1"/>
</dbReference>
<comment type="caution">
    <text evidence="2">The sequence shown here is derived from an EMBL/GenBank/DDBJ whole genome shotgun (WGS) entry which is preliminary data.</text>
</comment>
<dbReference type="EMBL" id="CAMPGE010006047">
    <property type="protein sequence ID" value="CAI2364892.1"/>
    <property type="molecule type" value="Genomic_DNA"/>
</dbReference>
<feature type="region of interest" description="Disordered" evidence="1">
    <location>
        <begin position="194"/>
        <end position="217"/>
    </location>
</feature>
<gene>
    <name evidence="2" type="ORF">ECRASSUSDP1_LOCUS6242</name>
</gene>
<reference evidence="2" key="1">
    <citation type="submission" date="2023-07" db="EMBL/GenBank/DDBJ databases">
        <authorList>
            <consortium name="AG Swart"/>
            <person name="Singh M."/>
            <person name="Singh A."/>
            <person name="Seah K."/>
            <person name="Emmerich C."/>
        </authorList>
    </citation>
    <scope>NUCLEOTIDE SEQUENCE</scope>
    <source>
        <strain evidence="2">DP1</strain>
    </source>
</reference>